<organism evidence="1 2">
    <name type="scientific">Caryophanon latum</name>
    <dbReference type="NCBI Taxonomy" id="33977"/>
    <lineage>
        <taxon>Bacteria</taxon>
        <taxon>Bacillati</taxon>
        <taxon>Bacillota</taxon>
        <taxon>Bacilli</taxon>
        <taxon>Bacillales</taxon>
        <taxon>Caryophanaceae</taxon>
        <taxon>Caryophanon</taxon>
    </lineage>
</organism>
<dbReference type="EMBL" id="MATO01000035">
    <property type="protein sequence ID" value="OCS90662.1"/>
    <property type="molecule type" value="Genomic_DNA"/>
</dbReference>
<dbReference type="InterPro" id="IPR036388">
    <property type="entry name" value="WH-like_DNA-bd_sf"/>
</dbReference>
<proteinExistence type="predicted"/>
<dbReference type="Proteomes" id="UP000093482">
    <property type="component" value="Unassembled WGS sequence"/>
</dbReference>
<dbReference type="OrthoDB" id="2729610at2"/>
<comment type="caution">
    <text evidence="1">The sequence shown here is derived from an EMBL/GenBank/DDBJ whole genome shotgun (WGS) entry which is preliminary data.</text>
</comment>
<protein>
    <submittedName>
        <fullName evidence="1">Transcriptional regulator</fullName>
    </submittedName>
</protein>
<dbReference type="AlphaFoldDB" id="A0A1C0YU41"/>
<name>A0A1C0YU41_9BACL</name>
<reference evidence="1 2" key="1">
    <citation type="submission" date="2016-07" db="EMBL/GenBank/DDBJ databases">
        <title>Caryophanon latum genome sequencing.</title>
        <authorList>
            <person name="Verma A."/>
            <person name="Pal Y."/>
            <person name="Krishnamurthi S."/>
        </authorList>
    </citation>
    <scope>NUCLEOTIDE SEQUENCE [LARGE SCALE GENOMIC DNA]</scope>
    <source>
        <strain evidence="1 2">DSM 14151</strain>
    </source>
</reference>
<dbReference type="RefSeq" id="WP_066464570.1">
    <property type="nucleotide sequence ID" value="NZ_MATO01000035.1"/>
</dbReference>
<evidence type="ECO:0000313" key="1">
    <source>
        <dbReference type="EMBL" id="OCS90662.1"/>
    </source>
</evidence>
<accession>A0A1C0YU41</accession>
<gene>
    <name evidence="1" type="ORF">A6K76_10970</name>
</gene>
<evidence type="ECO:0000313" key="2">
    <source>
        <dbReference type="Proteomes" id="UP000093482"/>
    </source>
</evidence>
<sequence length="231" mass="26354">MNIHPLKITSTLADETRYSIYEYILKVKKPVTVQHIAETFHIHPNVARLHLTKLTEIAVIKAEFEKTGKGGRPGRIYSALETGVSLNFPRQDFQHLVTWLFALLKKLGPDAVEACKEIAYENGKESMEKMMAIPTRSMTFEQRVETLSDSASLIGYAVNVEETETGRKLFFSYYNCPFRSLLSEEGALICPLHEAYLQGQLEALFDVDEFTQVSSMHHNCENCLYEINIRD</sequence>
<dbReference type="SUPFAM" id="SSF46785">
    <property type="entry name" value="Winged helix' DNA-binding domain"/>
    <property type="match status" value="1"/>
</dbReference>
<dbReference type="Gene3D" id="1.10.10.10">
    <property type="entry name" value="Winged helix-like DNA-binding domain superfamily/Winged helix DNA-binding domain"/>
    <property type="match status" value="1"/>
</dbReference>
<dbReference type="InterPro" id="IPR036390">
    <property type="entry name" value="WH_DNA-bd_sf"/>
</dbReference>
<keyword evidence="2" id="KW-1185">Reference proteome</keyword>